<evidence type="ECO:0000313" key="3">
    <source>
        <dbReference type="Proteomes" id="UP000277890"/>
    </source>
</evidence>
<keyword evidence="1" id="KW-1133">Transmembrane helix</keyword>
<feature type="transmembrane region" description="Helical" evidence="1">
    <location>
        <begin position="48"/>
        <end position="70"/>
    </location>
</feature>
<dbReference type="AlphaFoldDB" id="A0A3R9LEX0"/>
<dbReference type="RefSeq" id="WP_125370879.1">
    <property type="nucleotide sequence ID" value="NZ_RJPO01000001.1"/>
</dbReference>
<evidence type="ECO:0000256" key="1">
    <source>
        <dbReference type="SAM" id="Phobius"/>
    </source>
</evidence>
<sequence length="294" mass="33380">MTTEDKMPIKSQEGQNIQQPFQKENNSAFQQGSPQDFQLKSKSGWAKLIFFSILAICIGGLIGGGAGYLWGQSSKSEADIQRSKRLERAEKEAKDTRTGFITDKDRVVFTWTLKDLGLLSYNNKNDRGLTADQIVNTYGLASSIEYEKKGITLSWRRSKSSKEQSVSMFFEKVDGNYYLKSVYAYELSEFYPDENSEDEDENDTAEDLNLTTEEYKSLRKGNVQTGKGGTSLAELLKKHRQSVRIETERDAADDSYKSTRLLATVSYKVDGDYKTMRFLAQPNGDFLYIGSERY</sequence>
<accession>A0A3R9LEX0</accession>
<dbReference type="EMBL" id="RJPQ01000001">
    <property type="protein sequence ID" value="RSJ87987.1"/>
    <property type="molecule type" value="Genomic_DNA"/>
</dbReference>
<name>A0A3R9LEX0_STRCR</name>
<reference evidence="2 3" key="1">
    <citation type="submission" date="2018-11" db="EMBL/GenBank/DDBJ databases">
        <title>Species Designations Belie Phenotypic and Genotypic Heterogeneity in Oral Streptococci.</title>
        <authorList>
            <person name="Velsko I."/>
        </authorList>
    </citation>
    <scope>NUCLEOTIDE SEQUENCE [LARGE SCALE GENOMIC DNA]</scope>
    <source>
        <strain evidence="2 3">A54</strain>
    </source>
</reference>
<protein>
    <submittedName>
        <fullName evidence="2">Uncharacterized protein</fullName>
    </submittedName>
</protein>
<proteinExistence type="predicted"/>
<keyword evidence="1" id="KW-0812">Transmembrane</keyword>
<dbReference type="Proteomes" id="UP000277890">
    <property type="component" value="Unassembled WGS sequence"/>
</dbReference>
<comment type="caution">
    <text evidence="2">The sequence shown here is derived from an EMBL/GenBank/DDBJ whole genome shotgun (WGS) entry which is preliminary data.</text>
</comment>
<gene>
    <name evidence="2" type="ORF">D8794_01170</name>
</gene>
<organism evidence="2 3">
    <name type="scientific">Streptococcus cristatus</name>
    <dbReference type="NCBI Taxonomy" id="45634"/>
    <lineage>
        <taxon>Bacteria</taxon>
        <taxon>Bacillati</taxon>
        <taxon>Bacillota</taxon>
        <taxon>Bacilli</taxon>
        <taxon>Lactobacillales</taxon>
        <taxon>Streptococcaceae</taxon>
        <taxon>Streptococcus</taxon>
    </lineage>
</organism>
<evidence type="ECO:0000313" key="2">
    <source>
        <dbReference type="EMBL" id="RSJ87987.1"/>
    </source>
</evidence>
<keyword evidence="1" id="KW-0472">Membrane</keyword>